<evidence type="ECO:0000256" key="11">
    <source>
        <dbReference type="SAM" id="Phobius"/>
    </source>
</evidence>
<evidence type="ECO:0000313" key="14">
    <source>
        <dbReference type="Proteomes" id="UP000789901"/>
    </source>
</evidence>
<evidence type="ECO:0000256" key="4">
    <source>
        <dbReference type="ARBA" id="ARBA00022692"/>
    </source>
</evidence>
<evidence type="ECO:0000256" key="9">
    <source>
        <dbReference type="ARBA" id="ARBA00023136"/>
    </source>
</evidence>
<keyword evidence="10" id="KW-0968">Cytoplasmic vesicle</keyword>
<feature type="transmembrane region" description="Helical" evidence="11">
    <location>
        <begin position="48"/>
        <end position="71"/>
    </location>
</feature>
<keyword evidence="9 11" id="KW-0472">Membrane</keyword>
<evidence type="ECO:0000313" key="13">
    <source>
        <dbReference type="EMBL" id="CAG8681244.1"/>
    </source>
</evidence>
<dbReference type="InterPro" id="IPR058533">
    <property type="entry name" value="Cation_efflux_TM"/>
</dbReference>
<evidence type="ECO:0000256" key="3">
    <source>
        <dbReference type="ARBA" id="ARBA00008731"/>
    </source>
</evidence>
<dbReference type="EMBL" id="CAJVQB010006292">
    <property type="protein sequence ID" value="CAG8681244.1"/>
    <property type="molecule type" value="Genomic_DNA"/>
</dbReference>
<evidence type="ECO:0000256" key="8">
    <source>
        <dbReference type="ARBA" id="ARBA00023018"/>
    </source>
</evidence>
<evidence type="ECO:0000256" key="1">
    <source>
        <dbReference type="ARBA" id="ARBA00004146"/>
    </source>
</evidence>
<keyword evidence="6" id="KW-0862">Zinc</keyword>
<feature type="domain" description="Cation efflux protein transmembrane" evidence="12">
    <location>
        <begin position="24"/>
        <end position="211"/>
    </location>
</feature>
<dbReference type="Gene3D" id="1.20.1510.10">
    <property type="entry name" value="Cation efflux protein transmembrane domain"/>
    <property type="match status" value="1"/>
</dbReference>
<keyword evidence="4 11" id="KW-0812">Transmembrane</keyword>
<feature type="transmembrane region" description="Helical" evidence="11">
    <location>
        <begin position="164"/>
        <end position="184"/>
    </location>
</feature>
<evidence type="ECO:0000256" key="5">
    <source>
        <dbReference type="ARBA" id="ARBA00022753"/>
    </source>
</evidence>
<evidence type="ECO:0000256" key="2">
    <source>
        <dbReference type="ARBA" id="ARBA00004644"/>
    </source>
</evidence>
<organism evidence="13 14">
    <name type="scientific">Gigaspora margarita</name>
    <dbReference type="NCBI Taxonomy" id="4874"/>
    <lineage>
        <taxon>Eukaryota</taxon>
        <taxon>Fungi</taxon>
        <taxon>Fungi incertae sedis</taxon>
        <taxon>Mucoromycota</taxon>
        <taxon>Glomeromycotina</taxon>
        <taxon>Glomeromycetes</taxon>
        <taxon>Diversisporales</taxon>
        <taxon>Gigasporaceae</taxon>
        <taxon>Gigaspora</taxon>
    </lineage>
</organism>
<name>A0ABN7UUX3_GIGMA</name>
<proteinExistence type="inferred from homology"/>
<dbReference type="InterPro" id="IPR026765">
    <property type="entry name" value="Tmem163"/>
</dbReference>
<feature type="transmembrane region" description="Helical" evidence="11">
    <location>
        <begin position="92"/>
        <end position="113"/>
    </location>
</feature>
<dbReference type="PANTHER" id="PTHR31937:SF2">
    <property type="entry name" value="TRANSMEMBRANE PROTEIN 163"/>
    <property type="match status" value="1"/>
</dbReference>
<feature type="transmembrane region" description="Helical" evidence="11">
    <location>
        <begin position="20"/>
        <end position="42"/>
    </location>
</feature>
<keyword evidence="8" id="KW-0770">Synapse</keyword>
<evidence type="ECO:0000256" key="10">
    <source>
        <dbReference type="ARBA" id="ARBA00023329"/>
    </source>
</evidence>
<sequence>MKLPSKLETLPRSKLIKIAIFLSIITILWNLIEGVVSVFFGVENESVSLVFFGIDSFVEVTSSCVVLWRFWKKESGFNKEDSMDNLIAIERKATIVIGILFVILAIGTFSDAIVTLVKNGKPDTALAGLIITSVTIFFMLLLWLSKLLIAKLLNSSTMMSDAKCSLSCMQITLVVFIGSLIYSIWNGGWWIDSACALILGLLFAKEGIEMILWAKSKNFDGGCCKNDSIKNNNRDDKCCEGLNDCNNKECKITISSEKNSNEDNCCEGLNDCNNKECKITISSEKNSNEDNCCEGLNDCNNKECKIAISSEKNSNEDNIKEDNIKEDSTFNKLN</sequence>
<gene>
    <name evidence="13" type="ORF">GMARGA_LOCUS10971</name>
</gene>
<protein>
    <submittedName>
        <fullName evidence="13">30441_t:CDS:1</fullName>
    </submittedName>
</protein>
<dbReference type="PANTHER" id="PTHR31937">
    <property type="entry name" value="TRANSMEMBRANE PROTEIN 163"/>
    <property type="match status" value="1"/>
</dbReference>
<comment type="caution">
    <text evidence="13">The sequence shown here is derived from an EMBL/GenBank/DDBJ whole genome shotgun (WGS) entry which is preliminary data.</text>
</comment>
<reference evidence="13 14" key="1">
    <citation type="submission" date="2021-06" db="EMBL/GenBank/DDBJ databases">
        <authorList>
            <person name="Kallberg Y."/>
            <person name="Tangrot J."/>
            <person name="Rosling A."/>
        </authorList>
    </citation>
    <scope>NUCLEOTIDE SEQUENCE [LARGE SCALE GENOMIC DNA]</scope>
    <source>
        <strain evidence="13 14">120-4 pot B 10/14</strain>
    </source>
</reference>
<keyword evidence="14" id="KW-1185">Reference proteome</keyword>
<dbReference type="Proteomes" id="UP000789901">
    <property type="component" value="Unassembled WGS sequence"/>
</dbReference>
<feature type="transmembrane region" description="Helical" evidence="11">
    <location>
        <begin position="125"/>
        <end position="144"/>
    </location>
</feature>
<dbReference type="InterPro" id="IPR027469">
    <property type="entry name" value="Cation_efflux_TMD_sf"/>
</dbReference>
<comment type="similarity">
    <text evidence="3">Belongs to the TMEM163 family.</text>
</comment>
<accession>A0ABN7UUX3</accession>
<evidence type="ECO:0000256" key="6">
    <source>
        <dbReference type="ARBA" id="ARBA00022833"/>
    </source>
</evidence>
<evidence type="ECO:0000259" key="12">
    <source>
        <dbReference type="Pfam" id="PF01545"/>
    </source>
</evidence>
<keyword evidence="7 11" id="KW-1133">Transmembrane helix</keyword>
<evidence type="ECO:0000256" key="7">
    <source>
        <dbReference type="ARBA" id="ARBA00022989"/>
    </source>
</evidence>
<keyword evidence="5" id="KW-0967">Endosome</keyword>
<comment type="subcellular location">
    <subcellularLocation>
        <location evidence="2">Cytoplasmic vesicle</location>
        <location evidence="2">Secretory vesicle</location>
        <location evidence="2">Synaptic vesicle membrane</location>
        <topology evidence="2">Multi-pass membrane protein</topology>
    </subcellularLocation>
    <subcellularLocation>
        <location evidence="1">Early endosome membrane</location>
    </subcellularLocation>
</comment>
<dbReference type="Pfam" id="PF01545">
    <property type="entry name" value="Cation_efflux"/>
    <property type="match status" value="1"/>
</dbReference>
<dbReference type="SUPFAM" id="SSF161111">
    <property type="entry name" value="Cation efflux protein transmembrane domain-like"/>
    <property type="match status" value="1"/>
</dbReference>